<proteinExistence type="predicted"/>
<comment type="caution">
    <text evidence="1">The sequence shown here is derived from an EMBL/GenBank/DDBJ whole genome shotgun (WGS) entry which is preliminary data.</text>
</comment>
<name>A0A916BDH7_9PROT</name>
<dbReference type="AlphaFoldDB" id="A0A916BDH7"/>
<dbReference type="InterPro" id="IPR014918">
    <property type="entry name" value="Phage_tail_3"/>
</dbReference>
<sequence length="219" mass="22837">MPITLATRTMMSIANGYGASKAFNAASNAAQCELSFASDPGLAIGDVVEITSGWGRLNNRLARVGSISGAGPYLAVLEDIDTSDTDVYPPGSGTGSVREISGWTEISQKKSISASGGEQQFADITSIEDDVEKKIPTIRSAVSVSVEVYDDPALAYVPVVKAAADASRVAGLKMSFPNGSVLYANAYWSIQDVPNIAKNEALTAKVDTSFASAPTRYAA</sequence>
<dbReference type="Pfam" id="PF08813">
    <property type="entry name" value="Phage_tail_3"/>
    <property type="match status" value="1"/>
</dbReference>
<accession>A0A916BDH7</accession>
<gene>
    <name evidence="1" type="ORF">NTGZN8_330026</name>
</gene>
<reference evidence="1" key="1">
    <citation type="submission" date="2021-02" db="EMBL/GenBank/DDBJ databases">
        <authorList>
            <person name="Han P."/>
        </authorList>
    </citation>
    <scope>NUCLEOTIDE SEQUENCE</scope>
    <source>
        <strain evidence="1">Candidatus Nitrotoga sp. ZN8</strain>
    </source>
</reference>
<evidence type="ECO:0000313" key="2">
    <source>
        <dbReference type="Proteomes" id="UP000675882"/>
    </source>
</evidence>
<organism evidence="1 2">
    <name type="scientific">Candidatus Nitrotoga fabula</name>
    <dbReference type="NCBI Taxonomy" id="2182327"/>
    <lineage>
        <taxon>Bacteria</taxon>
        <taxon>Pseudomonadati</taxon>
        <taxon>Pseudomonadota</taxon>
        <taxon>Betaproteobacteria</taxon>
        <taxon>Nitrosomonadales</taxon>
        <taxon>Gallionellaceae</taxon>
        <taxon>Candidatus Nitrotoga</taxon>
    </lineage>
</organism>
<dbReference type="Gene3D" id="4.10.410.40">
    <property type="match status" value="1"/>
</dbReference>
<protein>
    <submittedName>
        <fullName evidence="1">Phage tail protein</fullName>
    </submittedName>
</protein>
<dbReference type="EMBL" id="CAJNBL010000027">
    <property type="protein sequence ID" value="CAE6723658.1"/>
    <property type="molecule type" value="Genomic_DNA"/>
</dbReference>
<dbReference type="RefSeq" id="WP_213036236.1">
    <property type="nucleotide sequence ID" value="NZ_CAJNBL010000027.1"/>
</dbReference>
<evidence type="ECO:0000313" key="1">
    <source>
        <dbReference type="EMBL" id="CAE6723658.1"/>
    </source>
</evidence>
<dbReference type="Proteomes" id="UP000675882">
    <property type="component" value="Unassembled WGS sequence"/>
</dbReference>
<keyword evidence="2" id="KW-1185">Reference proteome</keyword>